<evidence type="ECO:0000256" key="2">
    <source>
        <dbReference type="ARBA" id="ARBA00004882"/>
    </source>
</evidence>
<dbReference type="Proteomes" id="UP001560685">
    <property type="component" value="Unassembled WGS sequence"/>
</dbReference>
<dbReference type="SUPFAM" id="SSF53927">
    <property type="entry name" value="Cytidine deaminase-like"/>
    <property type="match status" value="1"/>
</dbReference>
<dbReference type="EC" id="3.5.4.26" evidence="10"/>
<dbReference type="CDD" id="cd01284">
    <property type="entry name" value="Riboflavin_deaminase-reductase"/>
    <property type="match status" value="1"/>
</dbReference>
<evidence type="ECO:0000256" key="6">
    <source>
        <dbReference type="ARBA" id="ARBA00022619"/>
    </source>
</evidence>
<dbReference type="PANTHER" id="PTHR38011">
    <property type="entry name" value="DIHYDROFOLATE REDUCTASE FAMILY PROTEIN (AFU_ORTHOLOGUE AFUA_8G06820)"/>
    <property type="match status" value="1"/>
</dbReference>
<evidence type="ECO:0000256" key="10">
    <source>
        <dbReference type="PIRNR" id="PIRNR006769"/>
    </source>
</evidence>
<keyword evidence="10 12" id="KW-0378">Hydrolase</keyword>
<dbReference type="RefSeq" id="WP_369312310.1">
    <property type="nucleotide sequence ID" value="NZ_JBEHZE010000001.1"/>
</dbReference>
<comment type="caution">
    <text evidence="12">The sequence shown here is derived from an EMBL/GenBank/DDBJ whole genome shotgun (WGS) entry which is preliminary data.</text>
</comment>
<dbReference type="SUPFAM" id="SSF53597">
    <property type="entry name" value="Dihydrofolate reductase-like"/>
    <property type="match status" value="1"/>
</dbReference>
<dbReference type="InterPro" id="IPR004794">
    <property type="entry name" value="Eubact_RibD"/>
</dbReference>
<dbReference type="PANTHER" id="PTHR38011:SF7">
    <property type="entry name" value="2,5-DIAMINO-6-RIBOSYLAMINO-4(3H)-PYRIMIDINONE 5'-PHOSPHATE REDUCTASE"/>
    <property type="match status" value="1"/>
</dbReference>
<comment type="similarity">
    <text evidence="5 10">In the C-terminal section; belongs to the HTP reductase family.</text>
</comment>
<keyword evidence="8 10" id="KW-0560">Oxidoreductase</keyword>
<reference evidence="12 13" key="1">
    <citation type="submission" date="2024-05" db="EMBL/GenBank/DDBJ databases">
        <title>Three bacterial strains, DH-69, EH-24, and ECK-19 isolated from coastal sediments.</title>
        <authorList>
            <person name="Ye Y.-Q."/>
            <person name="Du Z.-J."/>
        </authorList>
    </citation>
    <scope>NUCLEOTIDE SEQUENCE [LARGE SCALE GENOMIC DNA]</scope>
    <source>
        <strain evidence="12 13">ECK-19</strain>
    </source>
</reference>
<evidence type="ECO:0000256" key="5">
    <source>
        <dbReference type="ARBA" id="ARBA00007417"/>
    </source>
</evidence>
<dbReference type="GO" id="GO:0008835">
    <property type="term" value="F:diaminohydroxyphosphoribosylaminopyrimidine deaminase activity"/>
    <property type="evidence" value="ECO:0007669"/>
    <property type="project" value="UniProtKB-EC"/>
</dbReference>
<gene>
    <name evidence="12" type="primary">ribD</name>
    <name evidence="12" type="ORF">ABFZ84_02395</name>
</gene>
<dbReference type="NCBIfam" id="TIGR00326">
    <property type="entry name" value="eubact_ribD"/>
    <property type="match status" value="1"/>
</dbReference>
<name>A0ABV3Z0T4_9PROT</name>
<organism evidence="12 13">
    <name type="scientific">Hyphococcus lacteus</name>
    <dbReference type="NCBI Taxonomy" id="3143536"/>
    <lineage>
        <taxon>Bacteria</taxon>
        <taxon>Pseudomonadati</taxon>
        <taxon>Pseudomonadota</taxon>
        <taxon>Alphaproteobacteria</taxon>
        <taxon>Parvularculales</taxon>
        <taxon>Parvularculaceae</taxon>
        <taxon>Hyphococcus</taxon>
    </lineage>
</organism>
<comment type="similarity">
    <text evidence="4 10">In the N-terminal section; belongs to the cytidine and deoxycytidylate deaminase family.</text>
</comment>
<accession>A0ABV3Z0T4</accession>
<evidence type="ECO:0000256" key="3">
    <source>
        <dbReference type="ARBA" id="ARBA00004910"/>
    </source>
</evidence>
<comment type="catalytic activity">
    <reaction evidence="10">
        <text>5-amino-6-(5-phospho-D-ribitylamino)uracil + NADP(+) = 5-amino-6-(5-phospho-D-ribosylamino)uracil + NADPH + H(+)</text>
        <dbReference type="Rhea" id="RHEA:17845"/>
        <dbReference type="ChEBI" id="CHEBI:15378"/>
        <dbReference type="ChEBI" id="CHEBI:57783"/>
        <dbReference type="ChEBI" id="CHEBI:58349"/>
        <dbReference type="ChEBI" id="CHEBI:58421"/>
        <dbReference type="ChEBI" id="CHEBI:58453"/>
        <dbReference type="EC" id="1.1.1.193"/>
    </reaction>
</comment>
<dbReference type="InterPro" id="IPR016193">
    <property type="entry name" value="Cytidine_deaminase-like"/>
</dbReference>
<dbReference type="NCBIfam" id="TIGR00227">
    <property type="entry name" value="ribD_Cterm"/>
    <property type="match status" value="1"/>
</dbReference>
<evidence type="ECO:0000256" key="4">
    <source>
        <dbReference type="ARBA" id="ARBA00005259"/>
    </source>
</evidence>
<protein>
    <recommendedName>
        <fullName evidence="10">Riboflavin biosynthesis protein RibD</fullName>
    </recommendedName>
    <domain>
        <recommendedName>
            <fullName evidence="10">Diaminohydroxyphosphoribosylaminopyrimidine deaminase</fullName>
            <shortName evidence="10">DRAP deaminase</shortName>
            <ecNumber evidence="10">3.5.4.26</ecNumber>
        </recommendedName>
        <alternativeName>
            <fullName evidence="10">Riboflavin-specific deaminase</fullName>
        </alternativeName>
    </domain>
    <domain>
        <recommendedName>
            <fullName evidence="10">5-amino-6-(5-phosphoribosylamino)uracil reductase</fullName>
            <ecNumber evidence="10">1.1.1.193</ecNumber>
        </recommendedName>
        <alternativeName>
            <fullName evidence="10">HTP reductase</fullName>
        </alternativeName>
    </domain>
</protein>
<comment type="function">
    <text evidence="1 10">Converts 2,5-diamino-6-(ribosylamino)-4(3h)-pyrimidinone 5'-phosphate into 5-amino-6-(ribosylamino)-2,4(1h,3h)-pyrimidinedione 5'-phosphate.</text>
</comment>
<feature type="domain" description="CMP/dCMP-type deaminase" evidence="11">
    <location>
        <begin position="12"/>
        <end position="132"/>
    </location>
</feature>
<keyword evidence="13" id="KW-1185">Reference proteome</keyword>
<dbReference type="PIRSF" id="PIRSF006769">
    <property type="entry name" value="RibD"/>
    <property type="match status" value="1"/>
</dbReference>
<dbReference type="InterPro" id="IPR002734">
    <property type="entry name" value="RibDG_C"/>
</dbReference>
<keyword evidence="10" id="KW-0479">Metal-binding</keyword>
<comment type="catalytic activity">
    <reaction evidence="10">
        <text>2,5-diamino-6-hydroxy-4-(5-phosphoribosylamino)-pyrimidine + H2O + H(+) = 5-amino-6-(5-phospho-D-ribosylamino)uracil + NH4(+)</text>
        <dbReference type="Rhea" id="RHEA:21868"/>
        <dbReference type="ChEBI" id="CHEBI:15377"/>
        <dbReference type="ChEBI" id="CHEBI:15378"/>
        <dbReference type="ChEBI" id="CHEBI:28938"/>
        <dbReference type="ChEBI" id="CHEBI:58453"/>
        <dbReference type="ChEBI" id="CHEBI:58614"/>
        <dbReference type="EC" id="3.5.4.26"/>
    </reaction>
</comment>
<dbReference type="Pfam" id="PF00383">
    <property type="entry name" value="dCMP_cyt_deam_1"/>
    <property type="match status" value="1"/>
</dbReference>
<evidence type="ECO:0000256" key="7">
    <source>
        <dbReference type="ARBA" id="ARBA00022857"/>
    </source>
</evidence>
<dbReference type="Gene3D" id="3.40.430.10">
    <property type="entry name" value="Dihydrofolate Reductase, subunit A"/>
    <property type="match status" value="1"/>
</dbReference>
<dbReference type="Pfam" id="PF01872">
    <property type="entry name" value="RibD_C"/>
    <property type="match status" value="1"/>
</dbReference>
<dbReference type="InterPro" id="IPR024072">
    <property type="entry name" value="DHFR-like_dom_sf"/>
</dbReference>
<dbReference type="InterPro" id="IPR002125">
    <property type="entry name" value="CMP_dCMP_dom"/>
</dbReference>
<dbReference type="InterPro" id="IPR011549">
    <property type="entry name" value="RibD_C"/>
</dbReference>
<dbReference type="EMBL" id="JBEHZE010000001">
    <property type="protein sequence ID" value="MEX6632385.1"/>
    <property type="molecule type" value="Genomic_DNA"/>
</dbReference>
<comment type="pathway">
    <text evidence="2 10">Cofactor biosynthesis; riboflavin biosynthesis; 5-amino-6-(D-ribitylamino)uracil from GTP: step 2/4.</text>
</comment>
<comment type="cofactor">
    <cofactor evidence="10">
        <name>Zn(2+)</name>
        <dbReference type="ChEBI" id="CHEBI:29105"/>
    </cofactor>
    <text evidence="10">Binds 1 zinc ion.</text>
</comment>
<evidence type="ECO:0000256" key="9">
    <source>
        <dbReference type="ARBA" id="ARBA00023268"/>
    </source>
</evidence>
<dbReference type="EC" id="1.1.1.193" evidence="10"/>
<proteinExistence type="inferred from homology"/>
<evidence type="ECO:0000313" key="12">
    <source>
        <dbReference type="EMBL" id="MEX6632385.1"/>
    </source>
</evidence>
<evidence type="ECO:0000256" key="8">
    <source>
        <dbReference type="ARBA" id="ARBA00023002"/>
    </source>
</evidence>
<keyword evidence="9" id="KW-0511">Multifunctional enzyme</keyword>
<evidence type="ECO:0000313" key="13">
    <source>
        <dbReference type="Proteomes" id="UP001560685"/>
    </source>
</evidence>
<dbReference type="GO" id="GO:0008703">
    <property type="term" value="F:5-amino-6-(5-phosphoribosylamino)uracil reductase activity"/>
    <property type="evidence" value="ECO:0007669"/>
    <property type="project" value="UniProtKB-EC"/>
</dbReference>
<dbReference type="InterPro" id="IPR050765">
    <property type="entry name" value="Riboflavin_Biosynth_HTPR"/>
</dbReference>
<keyword evidence="7 10" id="KW-0521">NADP</keyword>
<evidence type="ECO:0000256" key="1">
    <source>
        <dbReference type="ARBA" id="ARBA00002151"/>
    </source>
</evidence>
<dbReference type="PROSITE" id="PS51747">
    <property type="entry name" value="CYT_DCMP_DEAMINASES_2"/>
    <property type="match status" value="1"/>
</dbReference>
<keyword evidence="10" id="KW-0862">Zinc</keyword>
<sequence>MKTPNTGPELADVHTKYMRRAIELARYGDGRTSPNPMVGCVLVRDGAIIGEGVHLGAGLDHAEVAAIRDAGDAKGATAYVTLEPCCHQGRTGPCTEAIIKAGIQSVYYAVADPTSLAAGGAKHLESAGIEVIGGLCEYEAREMNRFWFFAEDNKRPFVVAKLAMSLDGRIATASGESQWITGRESRQSSHKLRKSVDAILVGADTIVHDNPRLTARDRDGGDLEDVYQPICVVIDSTGRTSPTSNVYREGTILATTDMISPRAKAKFEDTGATVVVLPRGGDARVDIVALLAALYGRGVKSMLVEGGSTVMGSFFDQSLVDEVWAYLALSLILGGKSKVAIGGEGPVKLDVAIRLDGVTTEHVGEELLVRGRIRR</sequence>
<evidence type="ECO:0000259" key="11">
    <source>
        <dbReference type="PROSITE" id="PS51747"/>
    </source>
</evidence>
<dbReference type="Gene3D" id="3.40.140.10">
    <property type="entry name" value="Cytidine Deaminase, domain 2"/>
    <property type="match status" value="1"/>
</dbReference>
<comment type="pathway">
    <text evidence="3 10">Cofactor biosynthesis; riboflavin biosynthesis; 5-amino-6-(D-ribitylamino)uracil from GTP: step 3/4.</text>
</comment>
<keyword evidence="6 10" id="KW-0686">Riboflavin biosynthesis</keyword>